<dbReference type="GO" id="GO:0005783">
    <property type="term" value="C:endoplasmic reticulum"/>
    <property type="evidence" value="ECO:0007669"/>
    <property type="project" value="TreeGrafter"/>
</dbReference>
<dbReference type="Pfam" id="PF18404">
    <property type="entry name" value="Glyco_transf_24"/>
    <property type="match status" value="1"/>
</dbReference>
<dbReference type="STRING" id="436017.A4RQS2"/>
<dbReference type="GO" id="GO:0036503">
    <property type="term" value="P:ERAD pathway"/>
    <property type="evidence" value="ECO:0007669"/>
    <property type="project" value="TreeGrafter"/>
</dbReference>
<dbReference type="OrthoDB" id="27683at2759"/>
<dbReference type="GeneID" id="4999631"/>
<dbReference type="Gramene" id="ABO94076">
    <property type="protein sequence ID" value="ABO94076"/>
    <property type="gene ID" value="OSTLU_44445"/>
</dbReference>
<dbReference type="InterPro" id="IPR040497">
    <property type="entry name" value="Glyco_transf_24"/>
</dbReference>
<evidence type="ECO:0000313" key="4">
    <source>
        <dbReference type="Proteomes" id="UP000001568"/>
    </source>
</evidence>
<dbReference type="GO" id="GO:0003980">
    <property type="term" value="F:UDP-glucose:glycoprotein glucosyltransferase activity"/>
    <property type="evidence" value="ECO:0007669"/>
    <property type="project" value="InterPro"/>
</dbReference>
<evidence type="ECO:0000259" key="2">
    <source>
        <dbReference type="Pfam" id="PF18404"/>
    </source>
</evidence>
<comment type="cofactor">
    <cofactor evidence="1">
        <name>Ca(2+)</name>
        <dbReference type="ChEBI" id="CHEBI:29108"/>
    </cofactor>
</comment>
<dbReference type="SUPFAM" id="SSF53448">
    <property type="entry name" value="Nucleotide-diphospho-sugar transferases"/>
    <property type="match status" value="1"/>
</dbReference>
<dbReference type="RefSeq" id="XP_001415784.1">
    <property type="nucleotide sequence ID" value="XM_001415747.1"/>
</dbReference>
<dbReference type="HOGENOM" id="CLU_040861_0_0_1"/>
<evidence type="ECO:0000256" key="1">
    <source>
        <dbReference type="ARBA" id="ARBA00001913"/>
    </source>
</evidence>
<dbReference type="Gene3D" id="3.90.550.10">
    <property type="entry name" value="Spore Coat Polysaccharide Biosynthesis Protein SpsA, Chain A"/>
    <property type="match status" value="1"/>
</dbReference>
<evidence type="ECO:0000313" key="3">
    <source>
        <dbReference type="EMBL" id="ABO94076.1"/>
    </source>
</evidence>
<dbReference type="EMBL" id="CP000581">
    <property type="protein sequence ID" value="ABO94076.1"/>
    <property type="molecule type" value="Genomic_DNA"/>
</dbReference>
<organism evidence="3 4">
    <name type="scientific">Ostreococcus lucimarinus (strain CCE9901)</name>
    <dbReference type="NCBI Taxonomy" id="436017"/>
    <lineage>
        <taxon>Eukaryota</taxon>
        <taxon>Viridiplantae</taxon>
        <taxon>Chlorophyta</taxon>
        <taxon>Mamiellophyceae</taxon>
        <taxon>Mamiellales</taxon>
        <taxon>Bathycoccaceae</taxon>
        <taxon>Ostreococcus</taxon>
    </lineage>
</organism>
<sequence>MTNLQDLPLKSYYRYVAPPSSMTESPRAFITNVPTHKTLTMHVDFPEAWMVTTHRAAYDLDNLILKDIKEKTVHAEYLLESLLVTGHASDHNTGQPARGTQFVLEDKSVAVNPGTIVMSNLGYFQLPASPGMHKLSLRAGRSSDIFAFLQVKDLLDSEARDLTLSHDESTVDVLVDSFRGRQLDVSLARRKGKEDLDVLDEVSTSDNSGWLSSVFKRTKEADRIHIFSVASGHLYERFLKIMMASVKRSTKNPVKFWFIKNWLSPSFKDFLPYMAKEYDFEYELVSYKWPTWLNKQTEKQRIIWAYKILFLDVLFPLELNKVIFVDADQIVRADMSELWTMDLHGAPYGYTPMCDNNKEMEGFRFWKQGFWRDHLRGRPYHISALYVVDLDRFRAMAAGDRLRVMYDQLSRDPGSLANLDQDLPNYAQHDVPIFSLPQPWLWCESWCGNETKSAAKTIDLCNNPLTKEPKLEGARRIVQEWPGLDAEVRAFTERVEERMRVGDKTEDVKDEL</sequence>
<keyword evidence="4" id="KW-1185">Reference proteome</keyword>
<dbReference type="CAZy" id="GT24">
    <property type="family name" value="Glycosyltransferase Family 24"/>
</dbReference>
<dbReference type="Pfam" id="PF06427">
    <property type="entry name" value="UDP-g_GGTase"/>
    <property type="match status" value="1"/>
</dbReference>
<dbReference type="Proteomes" id="UP000001568">
    <property type="component" value="Chromosome 1"/>
</dbReference>
<dbReference type="GO" id="GO:0018279">
    <property type="term" value="P:protein N-linked glycosylation via asparagine"/>
    <property type="evidence" value="ECO:0007669"/>
    <property type="project" value="TreeGrafter"/>
</dbReference>
<dbReference type="GO" id="GO:0051082">
    <property type="term" value="F:unfolded protein binding"/>
    <property type="evidence" value="ECO:0007669"/>
    <property type="project" value="TreeGrafter"/>
</dbReference>
<dbReference type="AlphaFoldDB" id="A4RQS2"/>
<proteinExistence type="predicted"/>
<dbReference type="InterPro" id="IPR009448">
    <property type="entry name" value="UDP-g_GGtrans"/>
</dbReference>
<accession>A4RQS2</accession>
<dbReference type="PANTHER" id="PTHR11226">
    <property type="entry name" value="UDP-GLUCOSE GLYCOPROTEIN:GLUCOSYLTRANSFERASE"/>
    <property type="match status" value="1"/>
</dbReference>
<dbReference type="eggNOG" id="KOG1879">
    <property type="taxonomic scope" value="Eukaryota"/>
</dbReference>
<dbReference type="KEGG" id="olu:OSTLU_44445"/>
<reference evidence="3 4" key="1">
    <citation type="journal article" date="2007" name="Proc. Natl. Acad. Sci. U.S.A.">
        <title>The tiny eukaryote Ostreococcus provides genomic insights into the paradox of plankton speciation.</title>
        <authorList>
            <person name="Palenik B."/>
            <person name="Grimwood J."/>
            <person name="Aerts A."/>
            <person name="Rouze P."/>
            <person name="Salamov A."/>
            <person name="Putnam N."/>
            <person name="Dupont C."/>
            <person name="Jorgensen R."/>
            <person name="Derelle E."/>
            <person name="Rombauts S."/>
            <person name="Zhou K."/>
            <person name="Otillar R."/>
            <person name="Merchant S.S."/>
            <person name="Podell S."/>
            <person name="Gaasterland T."/>
            <person name="Napoli C."/>
            <person name="Gendler K."/>
            <person name="Manuell A."/>
            <person name="Tai V."/>
            <person name="Vallon O."/>
            <person name="Piganeau G."/>
            <person name="Jancek S."/>
            <person name="Heijde M."/>
            <person name="Jabbari K."/>
            <person name="Bowler C."/>
            <person name="Lohr M."/>
            <person name="Robbens S."/>
            <person name="Werner G."/>
            <person name="Dubchak I."/>
            <person name="Pazour G.J."/>
            <person name="Ren Q."/>
            <person name="Paulsen I."/>
            <person name="Delwiche C."/>
            <person name="Schmutz J."/>
            <person name="Rokhsar D."/>
            <person name="Van de Peer Y."/>
            <person name="Moreau H."/>
            <person name="Grigoriev I.V."/>
        </authorList>
    </citation>
    <scope>NUCLEOTIDE SEQUENCE [LARGE SCALE GENOMIC DNA]</scope>
    <source>
        <strain evidence="3 4">CCE9901</strain>
    </source>
</reference>
<protein>
    <recommendedName>
        <fullName evidence="2">Glucosyltransferase 24 catalytic domain-containing protein</fullName>
    </recommendedName>
</protein>
<name>A4RQS2_OSTLU</name>
<dbReference type="CDD" id="cd06432">
    <property type="entry name" value="GT8_HUGT1_C_like"/>
    <property type="match status" value="1"/>
</dbReference>
<dbReference type="InterPro" id="IPR029044">
    <property type="entry name" value="Nucleotide-diphossugar_trans"/>
</dbReference>
<dbReference type="OMA" id="RETHEPA"/>
<gene>
    <name evidence="3" type="ORF">OSTLU_44445</name>
</gene>
<dbReference type="PANTHER" id="PTHR11226:SF0">
    <property type="entry name" value="UDP-GLUCOSE:GLYCOPROTEIN GLUCOSYLTRANSFERASE"/>
    <property type="match status" value="1"/>
</dbReference>
<feature type="domain" description="Glucosyltransferase 24 catalytic" evidence="2">
    <location>
        <begin position="224"/>
        <end position="490"/>
    </location>
</feature>